<evidence type="ECO:0000313" key="2">
    <source>
        <dbReference type="EMBL" id="MBB4248583.1"/>
    </source>
</evidence>
<evidence type="ECO:0000313" key="3">
    <source>
        <dbReference type="Proteomes" id="UP000587070"/>
    </source>
</evidence>
<dbReference type="PANTHER" id="PTHR10151:SF120">
    <property type="entry name" value="BIS(5'-ADENOSYL)-TRIPHOSPHATASE"/>
    <property type="match status" value="1"/>
</dbReference>
<organism evidence="2 3">
    <name type="scientific">Rhodocyclus tenuis</name>
    <name type="common">Rhodospirillum tenue</name>
    <dbReference type="NCBI Taxonomy" id="1066"/>
    <lineage>
        <taxon>Bacteria</taxon>
        <taxon>Pseudomonadati</taxon>
        <taxon>Pseudomonadota</taxon>
        <taxon>Betaproteobacteria</taxon>
        <taxon>Rhodocyclales</taxon>
        <taxon>Rhodocyclaceae</taxon>
        <taxon>Rhodocyclus</taxon>
    </lineage>
</organism>
<name>A0A840G8C3_RHOTE</name>
<keyword evidence="1" id="KW-0732">Signal</keyword>
<dbReference type="OrthoDB" id="9771966at2"/>
<dbReference type="EMBL" id="JACIGE010000012">
    <property type="protein sequence ID" value="MBB4248583.1"/>
    <property type="molecule type" value="Genomic_DNA"/>
</dbReference>
<proteinExistence type="predicted"/>
<dbReference type="GO" id="GO:0016787">
    <property type="term" value="F:hydrolase activity"/>
    <property type="evidence" value="ECO:0007669"/>
    <property type="project" value="UniProtKB-ARBA"/>
</dbReference>
<feature type="signal peptide" evidence="1">
    <location>
        <begin position="1"/>
        <end position="25"/>
    </location>
</feature>
<sequence length="448" mass="47825">MPSPFNRLRACALLLLSLAGGHALAATPAHVVLVSIDGFRPDFYRNASWPAPNLQGLARSGASADGVVGVLPTLTYPSHTTLITGVRPGVHGIYGNTRFAPEVESAEWHIDSSEIQARTLWQAVRAAGLSSAAISWPITRNAPIDFNLPEVWYYEKPDDRTPAIRDFATPAGLLDEIEKQATGKLRGIDVDYRHLAMDENNSRALAYLIRHYRPNLAAIHLVAADTAQHASGREGEASRRAVASVDHALGTLLDAVDQAGLSSSTWFVVVGDHGFTDVHTQLAPNVWLAQAGVDAAGAGWQAAFHAAGGTAFLHLRDPHDPGTLARVREVLRGLPPAIRDAFEIVEGTALQEEAADPRALLALVARPGFLFSNRSTGDAARPARGGAHGHHPGLPELRTGLLLAGPGVPAGRMLGELRLEDVVPLVARLLRLPDFANRPLPPALDFLP</sequence>
<protein>
    <submittedName>
        <fullName evidence="2">Putative AlkP superfamily pyrophosphatase or phosphodiesterase</fullName>
    </submittedName>
</protein>
<accession>A0A840G8C3</accession>
<dbReference type="Pfam" id="PF01663">
    <property type="entry name" value="Phosphodiest"/>
    <property type="match status" value="1"/>
</dbReference>
<gene>
    <name evidence="2" type="ORF">GGD90_002982</name>
</gene>
<dbReference type="RefSeq" id="WP_153114790.1">
    <property type="nucleotide sequence ID" value="NZ_JACIGE010000012.1"/>
</dbReference>
<dbReference type="Proteomes" id="UP000587070">
    <property type="component" value="Unassembled WGS sequence"/>
</dbReference>
<comment type="caution">
    <text evidence="2">The sequence shown here is derived from an EMBL/GenBank/DDBJ whole genome shotgun (WGS) entry which is preliminary data.</text>
</comment>
<feature type="chain" id="PRO_5032490516" evidence="1">
    <location>
        <begin position="26"/>
        <end position="448"/>
    </location>
</feature>
<reference evidence="2 3" key="1">
    <citation type="submission" date="2020-08" db="EMBL/GenBank/DDBJ databases">
        <title>Genome sequencing of Purple Non-Sulfur Bacteria from various extreme environments.</title>
        <authorList>
            <person name="Mayer M."/>
        </authorList>
    </citation>
    <scope>NUCLEOTIDE SEQUENCE [LARGE SCALE GENOMIC DNA]</scope>
    <source>
        <strain evidence="2 3">2761</strain>
    </source>
</reference>
<dbReference type="Gene3D" id="3.40.720.10">
    <property type="entry name" value="Alkaline Phosphatase, subunit A"/>
    <property type="match status" value="1"/>
</dbReference>
<dbReference type="PANTHER" id="PTHR10151">
    <property type="entry name" value="ECTONUCLEOTIDE PYROPHOSPHATASE/PHOSPHODIESTERASE"/>
    <property type="match status" value="1"/>
</dbReference>
<dbReference type="AlphaFoldDB" id="A0A840G8C3"/>
<dbReference type="InterPro" id="IPR017850">
    <property type="entry name" value="Alkaline_phosphatase_core_sf"/>
</dbReference>
<dbReference type="SUPFAM" id="SSF53649">
    <property type="entry name" value="Alkaline phosphatase-like"/>
    <property type="match status" value="1"/>
</dbReference>
<dbReference type="CDD" id="cd16018">
    <property type="entry name" value="Enpp"/>
    <property type="match status" value="1"/>
</dbReference>
<keyword evidence="3" id="KW-1185">Reference proteome</keyword>
<dbReference type="InterPro" id="IPR002591">
    <property type="entry name" value="Phosphodiest/P_Trfase"/>
</dbReference>
<evidence type="ECO:0000256" key="1">
    <source>
        <dbReference type="SAM" id="SignalP"/>
    </source>
</evidence>